<dbReference type="OrthoDB" id="2985014at2759"/>
<keyword evidence="3" id="KW-1185">Reference proteome</keyword>
<keyword evidence="1" id="KW-0472">Membrane</keyword>
<keyword evidence="1" id="KW-1133">Transmembrane helix</keyword>
<dbReference type="EMBL" id="CAKXAJ010001423">
    <property type="protein sequence ID" value="CAH2207823.1"/>
    <property type="molecule type" value="Genomic_DNA"/>
</dbReference>
<comment type="caution">
    <text evidence="2">The sequence shown here is derived from an EMBL/GenBank/DDBJ whole genome shotgun (WGS) entry which is preliminary data.</text>
</comment>
<dbReference type="Proteomes" id="UP000838756">
    <property type="component" value="Unassembled WGS sequence"/>
</dbReference>
<feature type="transmembrane region" description="Helical" evidence="1">
    <location>
        <begin position="6"/>
        <end position="27"/>
    </location>
</feature>
<organism evidence="2 3">
    <name type="scientific">Pararge aegeria aegeria</name>
    <dbReference type="NCBI Taxonomy" id="348720"/>
    <lineage>
        <taxon>Eukaryota</taxon>
        <taxon>Metazoa</taxon>
        <taxon>Ecdysozoa</taxon>
        <taxon>Arthropoda</taxon>
        <taxon>Hexapoda</taxon>
        <taxon>Insecta</taxon>
        <taxon>Pterygota</taxon>
        <taxon>Neoptera</taxon>
        <taxon>Endopterygota</taxon>
        <taxon>Lepidoptera</taxon>
        <taxon>Glossata</taxon>
        <taxon>Ditrysia</taxon>
        <taxon>Papilionoidea</taxon>
        <taxon>Nymphalidae</taxon>
        <taxon>Satyrinae</taxon>
        <taxon>Satyrini</taxon>
        <taxon>Parargina</taxon>
        <taxon>Pararge</taxon>
    </lineage>
</organism>
<keyword evidence="1" id="KW-0812">Transmembrane</keyword>
<gene>
    <name evidence="2" type="primary">jg18381</name>
    <name evidence="2" type="ORF">PAEG_LOCUS443</name>
</gene>
<evidence type="ECO:0000256" key="1">
    <source>
        <dbReference type="SAM" id="Phobius"/>
    </source>
</evidence>
<evidence type="ECO:0000313" key="3">
    <source>
        <dbReference type="Proteomes" id="UP000838756"/>
    </source>
</evidence>
<proteinExistence type="predicted"/>
<feature type="non-terminal residue" evidence="2">
    <location>
        <position position="1"/>
    </location>
</feature>
<sequence length="91" mass="10087">FVIPQRWVMAIMGFLAVANAYTMRVCLNIAITQMVRRHASTAAYEVGSCPGDVDEIAADSKVCIIKLAVTRDFVARIGRRRHFGSQISTDK</sequence>
<dbReference type="AlphaFoldDB" id="A0A8S4QDC2"/>
<name>A0A8S4QDC2_9NEOP</name>
<accession>A0A8S4QDC2</accession>
<reference evidence="2" key="1">
    <citation type="submission" date="2022-03" db="EMBL/GenBank/DDBJ databases">
        <authorList>
            <person name="Lindestad O."/>
        </authorList>
    </citation>
    <scope>NUCLEOTIDE SEQUENCE</scope>
</reference>
<protein>
    <submittedName>
        <fullName evidence="2">Jg18381 protein</fullName>
    </submittedName>
</protein>
<evidence type="ECO:0000313" key="2">
    <source>
        <dbReference type="EMBL" id="CAH2207823.1"/>
    </source>
</evidence>